<name>A0AAD9TMJ4_9ROSI</name>
<evidence type="ECO:0000313" key="1">
    <source>
        <dbReference type="EMBL" id="KAK2638344.1"/>
    </source>
</evidence>
<comment type="caution">
    <text evidence="1">The sequence shown here is derived from an EMBL/GenBank/DDBJ whole genome shotgun (WGS) entry which is preliminary data.</text>
</comment>
<accession>A0AAD9TMJ4</accession>
<dbReference type="AlphaFoldDB" id="A0AAD9TMJ4"/>
<keyword evidence="2" id="KW-1185">Reference proteome</keyword>
<gene>
    <name evidence="1" type="ORF">Ddye_026139</name>
</gene>
<evidence type="ECO:0000313" key="2">
    <source>
        <dbReference type="Proteomes" id="UP001280121"/>
    </source>
</evidence>
<organism evidence="1 2">
    <name type="scientific">Dipteronia dyeriana</name>
    <dbReference type="NCBI Taxonomy" id="168575"/>
    <lineage>
        <taxon>Eukaryota</taxon>
        <taxon>Viridiplantae</taxon>
        <taxon>Streptophyta</taxon>
        <taxon>Embryophyta</taxon>
        <taxon>Tracheophyta</taxon>
        <taxon>Spermatophyta</taxon>
        <taxon>Magnoliopsida</taxon>
        <taxon>eudicotyledons</taxon>
        <taxon>Gunneridae</taxon>
        <taxon>Pentapetalae</taxon>
        <taxon>rosids</taxon>
        <taxon>malvids</taxon>
        <taxon>Sapindales</taxon>
        <taxon>Sapindaceae</taxon>
        <taxon>Hippocastanoideae</taxon>
        <taxon>Acereae</taxon>
        <taxon>Dipteronia</taxon>
    </lineage>
</organism>
<protein>
    <submittedName>
        <fullName evidence="1">Uncharacterized protein</fullName>
    </submittedName>
</protein>
<sequence length="65" mass="7159">MKGLKVSHANLVAYVHPLKSNNISQAILHELSSLLFKFTLEGVVLAYDVNILDKNANILFGIHSV</sequence>
<proteinExistence type="predicted"/>
<dbReference type="EMBL" id="JANJYI010000008">
    <property type="protein sequence ID" value="KAK2638344.1"/>
    <property type="molecule type" value="Genomic_DNA"/>
</dbReference>
<reference evidence="1" key="1">
    <citation type="journal article" date="2023" name="Plant J.">
        <title>Genome sequences and population genomics provide insights into the demographic history, inbreeding, and mutation load of two 'living fossil' tree species of Dipteronia.</title>
        <authorList>
            <person name="Feng Y."/>
            <person name="Comes H.P."/>
            <person name="Chen J."/>
            <person name="Zhu S."/>
            <person name="Lu R."/>
            <person name="Zhang X."/>
            <person name="Li P."/>
            <person name="Qiu J."/>
            <person name="Olsen K.M."/>
            <person name="Qiu Y."/>
        </authorList>
    </citation>
    <scope>NUCLEOTIDE SEQUENCE</scope>
    <source>
        <strain evidence="1">KIB01</strain>
    </source>
</reference>
<dbReference type="Proteomes" id="UP001280121">
    <property type="component" value="Unassembled WGS sequence"/>
</dbReference>